<evidence type="ECO:0000313" key="2">
    <source>
        <dbReference type="EMBL" id="SCL36295.1"/>
    </source>
</evidence>
<name>A0A1C6T4F0_9ACTN</name>
<evidence type="ECO:0008006" key="4">
    <source>
        <dbReference type="Google" id="ProtNLM"/>
    </source>
</evidence>
<dbReference type="Proteomes" id="UP000199413">
    <property type="component" value="Unassembled WGS sequence"/>
</dbReference>
<protein>
    <recommendedName>
        <fullName evidence="4">Homeodomain-like domain-containing protein</fullName>
    </recommendedName>
</protein>
<accession>A0A1C6T4F0</accession>
<reference evidence="3" key="1">
    <citation type="submission" date="2016-06" db="EMBL/GenBank/DDBJ databases">
        <authorList>
            <person name="Varghese N."/>
            <person name="Submissions Spin"/>
        </authorList>
    </citation>
    <scope>NUCLEOTIDE SEQUENCE [LARGE SCALE GENOMIC DNA]</scope>
    <source>
        <strain evidence="3">DSM 45431</strain>
    </source>
</reference>
<proteinExistence type="predicted"/>
<dbReference type="AlphaFoldDB" id="A0A1C6T4F0"/>
<feature type="region of interest" description="Disordered" evidence="1">
    <location>
        <begin position="56"/>
        <end position="76"/>
    </location>
</feature>
<dbReference type="EMBL" id="FMHV01000002">
    <property type="protein sequence ID" value="SCL36295.1"/>
    <property type="molecule type" value="Genomic_DNA"/>
</dbReference>
<dbReference type="OrthoDB" id="3979341at2"/>
<keyword evidence="3" id="KW-1185">Reference proteome</keyword>
<evidence type="ECO:0000313" key="3">
    <source>
        <dbReference type="Proteomes" id="UP000199413"/>
    </source>
</evidence>
<evidence type="ECO:0000256" key="1">
    <source>
        <dbReference type="SAM" id="MobiDB-lite"/>
    </source>
</evidence>
<gene>
    <name evidence="2" type="ORF">GA0070624_5514</name>
</gene>
<organism evidence="2 3">
    <name type="scientific">Micromonospora rhizosphaerae</name>
    <dbReference type="NCBI Taxonomy" id="568872"/>
    <lineage>
        <taxon>Bacteria</taxon>
        <taxon>Bacillati</taxon>
        <taxon>Actinomycetota</taxon>
        <taxon>Actinomycetes</taxon>
        <taxon>Micromonosporales</taxon>
        <taxon>Micromonosporaceae</taxon>
        <taxon>Micromonospora</taxon>
    </lineage>
</organism>
<sequence length="76" mass="8154">MASRSAGSRGLREAAVRRLLELDAAGRLSSAHVQLTASSVGVAERTVWRWLEPARSSGLGAAPRPRFVRGSTDRKP</sequence>